<organism evidence="1 2">
    <name type="scientific">Nonlabens ponticola</name>
    <dbReference type="NCBI Taxonomy" id="2496866"/>
    <lineage>
        <taxon>Bacteria</taxon>
        <taxon>Pseudomonadati</taxon>
        <taxon>Bacteroidota</taxon>
        <taxon>Flavobacteriia</taxon>
        <taxon>Flavobacteriales</taxon>
        <taxon>Flavobacteriaceae</taxon>
        <taxon>Nonlabens</taxon>
    </lineage>
</organism>
<evidence type="ECO:0000313" key="1">
    <source>
        <dbReference type="EMBL" id="AZQ44902.1"/>
    </source>
</evidence>
<dbReference type="OrthoDB" id="1445783at2"/>
<dbReference type="KEGG" id="noj:EJ995_11950"/>
<accession>A0A3S9N0P8</accession>
<proteinExistence type="predicted"/>
<keyword evidence="2" id="KW-1185">Reference proteome</keyword>
<name>A0A3S9N0P8_9FLAO</name>
<reference evidence="1 2" key="1">
    <citation type="submission" date="2018-12" db="EMBL/GenBank/DDBJ databases">
        <title>Complete genome of Nonlabens sp. MJ115.</title>
        <authorList>
            <person name="Choi H.S."/>
            <person name="Jung J."/>
        </authorList>
    </citation>
    <scope>NUCLEOTIDE SEQUENCE [LARGE SCALE GENOMIC DNA]</scope>
    <source>
        <strain evidence="1 2">MJ115</strain>
    </source>
</reference>
<sequence>MRKLKLIWDFKGEDAELTAKHHLTHLQEYVQKEEVQVITSGIEHITGKHHICFLALQEEHMPQVRDALKPHRGQLWQD</sequence>
<dbReference type="Proteomes" id="UP000279600">
    <property type="component" value="Chromosome"/>
</dbReference>
<protein>
    <submittedName>
        <fullName evidence="1">Uncharacterized protein</fullName>
    </submittedName>
</protein>
<gene>
    <name evidence="1" type="ORF">EJ995_11950</name>
</gene>
<dbReference type="RefSeq" id="WP_126448617.1">
    <property type="nucleotide sequence ID" value="NZ_CP034549.1"/>
</dbReference>
<dbReference type="EMBL" id="CP034549">
    <property type="protein sequence ID" value="AZQ44902.1"/>
    <property type="molecule type" value="Genomic_DNA"/>
</dbReference>
<dbReference type="AlphaFoldDB" id="A0A3S9N0P8"/>
<evidence type="ECO:0000313" key="2">
    <source>
        <dbReference type="Proteomes" id="UP000279600"/>
    </source>
</evidence>